<dbReference type="AlphaFoldDB" id="A0A4P9XAT5"/>
<dbReference type="STRING" id="1555241.A0A4P9XAT5"/>
<organism evidence="11 12">
    <name type="scientific">Caulochytrium protostelioides</name>
    <dbReference type="NCBI Taxonomy" id="1555241"/>
    <lineage>
        <taxon>Eukaryota</taxon>
        <taxon>Fungi</taxon>
        <taxon>Fungi incertae sedis</taxon>
        <taxon>Chytridiomycota</taxon>
        <taxon>Chytridiomycota incertae sedis</taxon>
        <taxon>Chytridiomycetes</taxon>
        <taxon>Caulochytriales</taxon>
        <taxon>Caulochytriaceae</taxon>
        <taxon>Caulochytrium</taxon>
    </lineage>
</organism>
<comment type="catalytic activity">
    <reaction evidence="7">
        <text>L-threonyl-[protein] + ATP = O-phospho-L-threonyl-[protein] + ADP + H(+)</text>
        <dbReference type="Rhea" id="RHEA:46608"/>
        <dbReference type="Rhea" id="RHEA-COMP:11060"/>
        <dbReference type="Rhea" id="RHEA-COMP:11605"/>
        <dbReference type="ChEBI" id="CHEBI:15378"/>
        <dbReference type="ChEBI" id="CHEBI:30013"/>
        <dbReference type="ChEBI" id="CHEBI:30616"/>
        <dbReference type="ChEBI" id="CHEBI:61977"/>
        <dbReference type="ChEBI" id="CHEBI:456216"/>
        <dbReference type="EC" id="2.7.11.1"/>
    </reaction>
</comment>
<dbReference type="Proteomes" id="UP000274922">
    <property type="component" value="Unassembled WGS sequence"/>
</dbReference>
<dbReference type="PROSITE" id="PS50011">
    <property type="entry name" value="PROTEIN_KINASE_DOM"/>
    <property type="match status" value="1"/>
</dbReference>
<dbReference type="Gene3D" id="1.10.510.10">
    <property type="entry name" value="Transferase(Phosphotransferase) domain 1"/>
    <property type="match status" value="1"/>
</dbReference>
<dbReference type="EC" id="2.7.11.1" evidence="1"/>
<accession>A0A4P9XAT5</accession>
<gene>
    <name evidence="11" type="ORF">CXG81DRAFT_24916</name>
</gene>
<evidence type="ECO:0000256" key="4">
    <source>
        <dbReference type="ARBA" id="ARBA00022741"/>
    </source>
</evidence>
<keyword evidence="6" id="KW-0067">ATP-binding</keyword>
<dbReference type="Pfam" id="PF00069">
    <property type="entry name" value="Pkinase"/>
    <property type="match status" value="1"/>
</dbReference>
<evidence type="ECO:0000256" key="6">
    <source>
        <dbReference type="ARBA" id="ARBA00022840"/>
    </source>
</evidence>
<dbReference type="GO" id="GO:0004674">
    <property type="term" value="F:protein serine/threonine kinase activity"/>
    <property type="evidence" value="ECO:0007669"/>
    <property type="project" value="UniProtKB-KW"/>
</dbReference>
<dbReference type="GO" id="GO:0005524">
    <property type="term" value="F:ATP binding"/>
    <property type="evidence" value="ECO:0007669"/>
    <property type="project" value="UniProtKB-KW"/>
</dbReference>
<sequence>MTRIHREVALLRAAAAATTTTAGTGAAGAAARPPTGAASITQLRELIHAPYANRIYLVLDYASGGEIVWQRAADTSSPALGRVDAAHHLQQARPVLTPREVLVIARDVTAGLAHLHACGIVHRDVKPANLIWATPAREAVKIVDLGVGTRFWIPGCWGGLDTPSLSSSSSSGASSAPSAADSDSKALEAAWALYDEEYPPLWPNARSELARTVGTPAFLAPELCGYGMPPFDATASASGRVADVSAVPELRVTGPALDTWSWGVTLYCLVFGCIPFAARSEFELFRVICTNTPSYTGPTVVTEARHRAYAGHRAPTPARFFFDSDASDADGHGYDGTTTAKPPRDPPPSGRLAVDPTLEVEASAIDALIAVLPRLLVKHPQLRASVIDVAHVIADFGAVLESSALTSSAASGDSSSKQRGASVDSVGTFVPAEWTRDVVVACQKARALDAQMVTAGMGTWPWRHLGRSTASTTPGAASVPALPYAIPRAPSRRSSAVSTASHPPPPPDAPAGPGDGDDDPPNDAEAGDASDGGEQEEQARRAAWYQQHPPL</sequence>
<dbReference type="SUPFAM" id="SSF56112">
    <property type="entry name" value="Protein kinase-like (PK-like)"/>
    <property type="match status" value="1"/>
</dbReference>
<keyword evidence="4" id="KW-0547">Nucleotide-binding</keyword>
<dbReference type="OrthoDB" id="68483at2759"/>
<evidence type="ECO:0000313" key="11">
    <source>
        <dbReference type="EMBL" id="RKP02456.1"/>
    </source>
</evidence>
<reference evidence="12" key="1">
    <citation type="journal article" date="2018" name="Nat. Microbiol.">
        <title>Leveraging single-cell genomics to expand the fungal tree of life.</title>
        <authorList>
            <person name="Ahrendt S.R."/>
            <person name="Quandt C.A."/>
            <person name="Ciobanu D."/>
            <person name="Clum A."/>
            <person name="Salamov A."/>
            <person name="Andreopoulos B."/>
            <person name="Cheng J.F."/>
            <person name="Woyke T."/>
            <person name="Pelin A."/>
            <person name="Henrissat B."/>
            <person name="Reynolds N.K."/>
            <person name="Benny G.L."/>
            <person name="Smith M.E."/>
            <person name="James T.Y."/>
            <person name="Grigoriev I.V."/>
        </authorList>
    </citation>
    <scope>NUCLEOTIDE SEQUENCE [LARGE SCALE GENOMIC DNA]</scope>
    <source>
        <strain evidence="12">ATCC 52028</strain>
    </source>
</reference>
<evidence type="ECO:0000313" key="12">
    <source>
        <dbReference type="Proteomes" id="UP000274922"/>
    </source>
</evidence>
<comment type="catalytic activity">
    <reaction evidence="8">
        <text>L-seryl-[protein] + ATP = O-phospho-L-seryl-[protein] + ADP + H(+)</text>
        <dbReference type="Rhea" id="RHEA:17989"/>
        <dbReference type="Rhea" id="RHEA-COMP:9863"/>
        <dbReference type="Rhea" id="RHEA-COMP:11604"/>
        <dbReference type="ChEBI" id="CHEBI:15378"/>
        <dbReference type="ChEBI" id="CHEBI:29999"/>
        <dbReference type="ChEBI" id="CHEBI:30616"/>
        <dbReference type="ChEBI" id="CHEBI:83421"/>
        <dbReference type="ChEBI" id="CHEBI:456216"/>
        <dbReference type="EC" id="2.7.11.1"/>
    </reaction>
</comment>
<feature type="region of interest" description="Disordered" evidence="9">
    <location>
        <begin position="489"/>
        <end position="551"/>
    </location>
</feature>
<dbReference type="EMBL" id="ML014143">
    <property type="protein sequence ID" value="RKP02456.1"/>
    <property type="molecule type" value="Genomic_DNA"/>
</dbReference>
<feature type="domain" description="Protein kinase" evidence="10">
    <location>
        <begin position="1"/>
        <end position="394"/>
    </location>
</feature>
<evidence type="ECO:0000256" key="3">
    <source>
        <dbReference type="ARBA" id="ARBA00022679"/>
    </source>
</evidence>
<dbReference type="PANTHER" id="PTHR24343">
    <property type="entry name" value="SERINE/THREONINE KINASE"/>
    <property type="match status" value="1"/>
</dbReference>
<dbReference type="SMART" id="SM00220">
    <property type="entry name" value="S_TKc"/>
    <property type="match status" value="1"/>
</dbReference>
<evidence type="ECO:0000256" key="5">
    <source>
        <dbReference type="ARBA" id="ARBA00022777"/>
    </source>
</evidence>
<evidence type="ECO:0000256" key="2">
    <source>
        <dbReference type="ARBA" id="ARBA00022527"/>
    </source>
</evidence>
<dbReference type="PANTHER" id="PTHR24343:SF330">
    <property type="entry name" value="SNF1-ACTIVATING KINASE 1"/>
    <property type="match status" value="1"/>
</dbReference>
<keyword evidence="2" id="KW-0723">Serine/threonine-protein kinase</keyword>
<feature type="region of interest" description="Disordered" evidence="9">
    <location>
        <begin position="331"/>
        <end position="351"/>
    </location>
</feature>
<dbReference type="GO" id="GO:0005737">
    <property type="term" value="C:cytoplasm"/>
    <property type="evidence" value="ECO:0007669"/>
    <property type="project" value="TreeGrafter"/>
</dbReference>
<proteinExistence type="predicted"/>
<protein>
    <recommendedName>
        <fullName evidence="1">non-specific serine/threonine protein kinase</fullName>
        <ecNumber evidence="1">2.7.11.1</ecNumber>
    </recommendedName>
</protein>
<evidence type="ECO:0000256" key="1">
    <source>
        <dbReference type="ARBA" id="ARBA00012513"/>
    </source>
</evidence>
<dbReference type="InterPro" id="IPR011009">
    <property type="entry name" value="Kinase-like_dom_sf"/>
</dbReference>
<evidence type="ECO:0000256" key="7">
    <source>
        <dbReference type="ARBA" id="ARBA00047899"/>
    </source>
</evidence>
<feature type="compositionally biased region" description="Acidic residues" evidence="9">
    <location>
        <begin position="515"/>
        <end position="536"/>
    </location>
</feature>
<evidence type="ECO:0000259" key="10">
    <source>
        <dbReference type="PROSITE" id="PS50011"/>
    </source>
</evidence>
<keyword evidence="5" id="KW-0418">Kinase</keyword>
<keyword evidence="12" id="KW-1185">Reference proteome</keyword>
<feature type="compositionally biased region" description="Low complexity" evidence="9">
    <location>
        <begin position="489"/>
        <end position="501"/>
    </location>
</feature>
<dbReference type="InterPro" id="IPR000719">
    <property type="entry name" value="Prot_kinase_dom"/>
</dbReference>
<evidence type="ECO:0000256" key="8">
    <source>
        <dbReference type="ARBA" id="ARBA00048679"/>
    </source>
</evidence>
<name>A0A4P9XAT5_9FUNG</name>
<keyword evidence="3" id="KW-0808">Transferase</keyword>
<evidence type="ECO:0000256" key="9">
    <source>
        <dbReference type="SAM" id="MobiDB-lite"/>
    </source>
</evidence>